<dbReference type="Proteomes" id="UP001219567">
    <property type="component" value="Chromosome 1"/>
</dbReference>
<dbReference type="AlphaFoldDB" id="A0AAJ5YRV0"/>
<dbReference type="PANTHER" id="PTHR28011:SF1">
    <property type="entry name" value="NON-CLASSICAL EXPORT PROTEIN 1"/>
    <property type="match status" value="1"/>
</dbReference>
<dbReference type="GO" id="GO:0009306">
    <property type="term" value="P:protein secretion"/>
    <property type="evidence" value="ECO:0007669"/>
    <property type="project" value="InterPro"/>
</dbReference>
<name>A0AAJ5YRV0_9BASI</name>
<feature type="compositionally biased region" description="Basic and acidic residues" evidence="1">
    <location>
        <begin position="93"/>
        <end position="103"/>
    </location>
</feature>
<dbReference type="EMBL" id="CP119943">
    <property type="protein sequence ID" value="WFC98123.1"/>
    <property type="molecule type" value="Genomic_DNA"/>
</dbReference>
<accession>A0AAJ5YRV0</accession>
<evidence type="ECO:0000313" key="3">
    <source>
        <dbReference type="Proteomes" id="UP001219567"/>
    </source>
</evidence>
<dbReference type="PANTHER" id="PTHR28011">
    <property type="entry name" value="NON-CLASSICAL EXPORT PROTEIN 1"/>
    <property type="match status" value="1"/>
</dbReference>
<evidence type="ECO:0000313" key="2">
    <source>
        <dbReference type="EMBL" id="WFC98123.1"/>
    </source>
</evidence>
<evidence type="ECO:0000256" key="1">
    <source>
        <dbReference type="SAM" id="MobiDB-lite"/>
    </source>
</evidence>
<gene>
    <name evidence="2" type="ORF">MYAM1_000846</name>
</gene>
<sequence>MVRYLIGRVADPIFGVVTGIAAFAMWERDPRNASEHGPGKRLEDLIGRRLGRTEQVDKVKHLAQERIHQVEKEADSAVNKASEIVSKHVLPTHTEKSSHEPVLKHPARLV</sequence>
<keyword evidence="3" id="KW-1185">Reference proteome</keyword>
<protein>
    <submittedName>
        <fullName evidence="2">Uncharacterized protein</fullName>
    </submittedName>
</protein>
<proteinExistence type="predicted"/>
<feature type="region of interest" description="Disordered" evidence="1">
    <location>
        <begin position="87"/>
        <end position="110"/>
    </location>
</feature>
<dbReference type="Pfam" id="PF11654">
    <property type="entry name" value="NCE101"/>
    <property type="match status" value="1"/>
</dbReference>
<dbReference type="InterPro" id="IPR024242">
    <property type="entry name" value="NCE101"/>
</dbReference>
<reference evidence="2 3" key="1">
    <citation type="submission" date="2023-03" db="EMBL/GenBank/DDBJ databases">
        <title>Mating type loci evolution in Malassezia.</title>
        <authorList>
            <person name="Coelho M.A."/>
        </authorList>
    </citation>
    <scope>NUCLEOTIDE SEQUENCE [LARGE SCALE GENOMIC DNA]</scope>
    <source>
        <strain evidence="2 3">CBS 9725</strain>
    </source>
</reference>
<organism evidence="2 3">
    <name type="scientific">Malassezia yamatoensis</name>
    <dbReference type="NCBI Taxonomy" id="253288"/>
    <lineage>
        <taxon>Eukaryota</taxon>
        <taxon>Fungi</taxon>
        <taxon>Dikarya</taxon>
        <taxon>Basidiomycota</taxon>
        <taxon>Ustilaginomycotina</taxon>
        <taxon>Malasseziomycetes</taxon>
        <taxon>Malasseziales</taxon>
        <taxon>Malasseziaceae</taxon>
        <taxon>Malassezia</taxon>
    </lineage>
</organism>